<dbReference type="CDD" id="cd17039">
    <property type="entry name" value="Ubl_ubiquitin_like"/>
    <property type="match status" value="1"/>
</dbReference>
<name>A0A9P6RFV0_9FUNG</name>
<reference evidence="2" key="1">
    <citation type="journal article" date="2020" name="Fungal Divers.">
        <title>Resolving the Mortierellaceae phylogeny through synthesis of multi-gene phylogenetics and phylogenomics.</title>
        <authorList>
            <person name="Vandepol N."/>
            <person name="Liber J."/>
            <person name="Desiro A."/>
            <person name="Na H."/>
            <person name="Kennedy M."/>
            <person name="Barry K."/>
            <person name="Grigoriev I.V."/>
            <person name="Miller A.N."/>
            <person name="O'Donnell K."/>
            <person name="Stajich J.E."/>
            <person name="Bonito G."/>
        </authorList>
    </citation>
    <scope>NUCLEOTIDE SEQUENCE</scope>
    <source>
        <strain evidence="2">NVP60</strain>
    </source>
</reference>
<feature type="domain" description="Ubiquitin-like" evidence="1">
    <location>
        <begin position="65"/>
        <end position="121"/>
    </location>
</feature>
<dbReference type="AlphaFoldDB" id="A0A9P6RFV0"/>
<protein>
    <recommendedName>
        <fullName evidence="1">Ubiquitin-like domain-containing protein</fullName>
    </recommendedName>
</protein>
<keyword evidence="3" id="KW-1185">Reference proteome</keyword>
<sequence>MVMLADKPGKRVQVPYTANERVHNIVQRIATELQEPKANTHSFPLTTTVSSEETLTCQSFEKGNIPVFVKTLAKGETLCIGCNPSGTALALRKILFNREGVPVAQIKLQYLGKVLDDEDTIDFVESYPRQNQLEPLCAYEVFADISNSSNVSTIKLVWDAPSGRTVRPGTNVKVRCPCIKYDTISPIDFGMIELSQYKFECPNCHFHRWSPGLQVSFPWHQGIRHPHRDQLGQSQESAMYQLFDPKKRASWSRLVIKSPPLEGDDDCPLCLLRMNEDEIDTLDCSRHFHEACLVLRNADTYPRCDFQEILASGKRASGAPCDSTCTLK</sequence>
<organism evidence="2 3">
    <name type="scientific">Linnemannia gamsii</name>
    <dbReference type="NCBI Taxonomy" id="64522"/>
    <lineage>
        <taxon>Eukaryota</taxon>
        <taxon>Fungi</taxon>
        <taxon>Fungi incertae sedis</taxon>
        <taxon>Mucoromycota</taxon>
        <taxon>Mortierellomycotina</taxon>
        <taxon>Mortierellomycetes</taxon>
        <taxon>Mortierellales</taxon>
        <taxon>Mortierellaceae</taxon>
        <taxon>Linnemannia</taxon>
    </lineage>
</organism>
<proteinExistence type="predicted"/>
<evidence type="ECO:0000259" key="1">
    <source>
        <dbReference type="PROSITE" id="PS50053"/>
    </source>
</evidence>
<dbReference type="Pfam" id="PF00240">
    <property type="entry name" value="ubiquitin"/>
    <property type="match status" value="1"/>
</dbReference>
<dbReference type="InterPro" id="IPR000626">
    <property type="entry name" value="Ubiquitin-like_dom"/>
</dbReference>
<accession>A0A9P6RFV0</accession>
<dbReference type="Gene3D" id="3.10.20.90">
    <property type="entry name" value="Phosphatidylinositol 3-kinase Catalytic Subunit, Chain A, domain 1"/>
    <property type="match status" value="1"/>
</dbReference>
<dbReference type="InterPro" id="IPR029071">
    <property type="entry name" value="Ubiquitin-like_domsf"/>
</dbReference>
<dbReference type="SUPFAM" id="SSF54236">
    <property type="entry name" value="Ubiquitin-like"/>
    <property type="match status" value="1"/>
</dbReference>
<dbReference type="EMBL" id="JAAAIN010000277">
    <property type="protein sequence ID" value="KAG0316886.1"/>
    <property type="molecule type" value="Genomic_DNA"/>
</dbReference>
<evidence type="ECO:0000313" key="2">
    <source>
        <dbReference type="EMBL" id="KAG0316886.1"/>
    </source>
</evidence>
<dbReference type="PROSITE" id="PS50053">
    <property type="entry name" value="UBIQUITIN_2"/>
    <property type="match status" value="1"/>
</dbReference>
<evidence type="ECO:0000313" key="3">
    <source>
        <dbReference type="Proteomes" id="UP000823405"/>
    </source>
</evidence>
<dbReference type="OrthoDB" id="428577at2759"/>
<dbReference type="Proteomes" id="UP000823405">
    <property type="component" value="Unassembled WGS sequence"/>
</dbReference>
<gene>
    <name evidence="2" type="ORF">BGZ97_006229</name>
</gene>
<comment type="caution">
    <text evidence="2">The sequence shown here is derived from an EMBL/GenBank/DDBJ whole genome shotgun (WGS) entry which is preliminary data.</text>
</comment>